<proteinExistence type="predicted"/>
<name>A0ABD4EJR0_9GAMM</name>
<evidence type="ECO:0000313" key="2">
    <source>
        <dbReference type="Proteomes" id="UP000075763"/>
    </source>
</evidence>
<protein>
    <submittedName>
        <fullName evidence="1">Uncharacterized protein</fullName>
    </submittedName>
</protein>
<evidence type="ECO:0000313" key="1">
    <source>
        <dbReference type="EMBL" id="KYL30718.1"/>
    </source>
</evidence>
<comment type="caution">
    <text evidence="1">The sequence shown here is derived from an EMBL/GenBank/DDBJ whole genome shotgun (WGS) entry which is preliminary data.</text>
</comment>
<organism evidence="1 2">
    <name type="scientific">Pseudoalteromonas tetraodonis</name>
    <dbReference type="NCBI Taxonomy" id="43659"/>
    <lineage>
        <taxon>Bacteria</taxon>
        <taxon>Pseudomonadati</taxon>
        <taxon>Pseudomonadota</taxon>
        <taxon>Gammaproteobacteria</taxon>
        <taxon>Alteromonadales</taxon>
        <taxon>Pseudoalteromonadaceae</taxon>
        <taxon>Pseudoalteromonas</taxon>
    </lineage>
</organism>
<gene>
    <name evidence="1" type="ORF">A2I96_04870</name>
</gene>
<sequence>MENKYIAYMGTDNLLCKPIIDGERISLISFQAMYMAGLKETDLIPKMIMDLEQIQVLDYTQIPEIEREQVDYISQKLRVSPFAPEDLAFLALKSLYCYSWDNLTFQEDAILALKVESALNHILKKISVEIAGDLIYQDSLLPYWVRLSYLRVMSKIPEEVIGRSNLKSVACFPNKKKSFNAFSTMLQSSSVVGFNYALEPILKILNRFLIHFYSTQDLSGSSRIARAWGEILPVVRYFNNDASASDLVSGCILISQDDATTVHRLVADQIDFIMMHELGHLFHAHPRKLSQIVGIEDELEKRHELEIEADKFAHEIYKSWCYEAYDNPEKLETKLNEYAALIEAVELLFIFMRFVDESKSLINEKVGRKSTSSTESTHPSSDTRLSVLRKLSGLEVNSPIVQYAETFF</sequence>
<accession>A0ABD4EJR0</accession>
<dbReference type="EMBL" id="LVCN01000072">
    <property type="protein sequence ID" value="KYL30718.1"/>
    <property type="molecule type" value="Genomic_DNA"/>
</dbReference>
<reference evidence="1 2" key="1">
    <citation type="submission" date="2016-03" db="EMBL/GenBank/DDBJ databases">
        <authorList>
            <person name="Zhang H."/>
            <person name="Liu R."/>
            <person name="Wang M."/>
            <person name="Wang H."/>
            <person name="Wang L."/>
            <person name="Song L."/>
        </authorList>
    </citation>
    <scope>NUCLEOTIDE SEQUENCE [LARGE SCALE GENOMIC DNA]</scope>
    <source>
        <strain evidence="1 2">DSM 16099</strain>
    </source>
</reference>
<dbReference type="AlphaFoldDB" id="A0ABD4EJR0"/>
<dbReference type="Proteomes" id="UP000075763">
    <property type="component" value="Unassembled WGS sequence"/>
</dbReference>